<dbReference type="PANTHER" id="PTHR12876">
    <property type="entry name" value="N4BP1-RELATED"/>
    <property type="match status" value="1"/>
</dbReference>
<comment type="similarity">
    <text evidence="2">Belongs to the ZC3H12 family.</text>
</comment>
<dbReference type="PROSITE" id="PS50103">
    <property type="entry name" value="ZF_C3H1"/>
    <property type="match status" value="1"/>
</dbReference>
<evidence type="ECO:0000256" key="5">
    <source>
        <dbReference type="ARBA" id="ARBA00022759"/>
    </source>
</evidence>
<keyword evidence="4 10" id="KW-0479">Metal-binding</keyword>
<feature type="region of interest" description="Disordered" evidence="11">
    <location>
        <begin position="510"/>
        <end position="554"/>
    </location>
</feature>
<evidence type="ECO:0000256" key="8">
    <source>
        <dbReference type="ARBA" id="ARBA00022833"/>
    </source>
</evidence>
<feature type="region of interest" description="Disordered" evidence="11">
    <location>
        <begin position="50"/>
        <end position="80"/>
    </location>
</feature>
<keyword evidence="7" id="KW-0378">Hydrolase</keyword>
<feature type="compositionally biased region" description="Low complexity" evidence="11">
    <location>
        <begin position="67"/>
        <end position="76"/>
    </location>
</feature>
<dbReference type="GO" id="GO:0003729">
    <property type="term" value="F:mRNA binding"/>
    <property type="evidence" value="ECO:0007669"/>
    <property type="project" value="TreeGrafter"/>
</dbReference>
<evidence type="ECO:0000256" key="11">
    <source>
        <dbReference type="SAM" id="MobiDB-lite"/>
    </source>
</evidence>
<dbReference type="InterPro" id="IPR040757">
    <property type="entry name" value="Regnase_1/ZC3H12_C"/>
</dbReference>
<keyword evidence="8 10" id="KW-0862">Zinc</keyword>
<evidence type="ECO:0000256" key="6">
    <source>
        <dbReference type="ARBA" id="ARBA00022771"/>
    </source>
</evidence>
<dbReference type="FunFam" id="3.40.50.11980:FF:000001">
    <property type="entry name" value="ZC3H12A isoform 1"/>
    <property type="match status" value="1"/>
</dbReference>
<evidence type="ECO:0000313" key="13">
    <source>
        <dbReference type="Ensembl" id="ENSSFOP00015050550.1"/>
    </source>
</evidence>
<dbReference type="GO" id="GO:0005634">
    <property type="term" value="C:nucleus"/>
    <property type="evidence" value="ECO:0007669"/>
    <property type="project" value="TreeGrafter"/>
</dbReference>
<dbReference type="GeneTree" id="ENSGT00940000155107"/>
<keyword evidence="5" id="KW-0255">Endonuclease</keyword>
<organism evidence="13 14">
    <name type="scientific">Scleropages formosus</name>
    <name type="common">Asian bonytongue</name>
    <name type="synonym">Osteoglossum formosum</name>
    <dbReference type="NCBI Taxonomy" id="113540"/>
    <lineage>
        <taxon>Eukaryota</taxon>
        <taxon>Metazoa</taxon>
        <taxon>Chordata</taxon>
        <taxon>Craniata</taxon>
        <taxon>Vertebrata</taxon>
        <taxon>Euteleostomi</taxon>
        <taxon>Actinopterygii</taxon>
        <taxon>Neopterygii</taxon>
        <taxon>Teleostei</taxon>
        <taxon>Osteoglossocephala</taxon>
        <taxon>Osteoglossomorpha</taxon>
        <taxon>Osteoglossiformes</taxon>
        <taxon>Osteoglossidae</taxon>
        <taxon>Scleropages</taxon>
    </lineage>
</organism>
<keyword evidence="6 10" id="KW-0863">Zinc-finger</keyword>
<dbReference type="Pfam" id="PF18039">
    <property type="entry name" value="UBA_6"/>
    <property type="match status" value="1"/>
</dbReference>
<comment type="cofactor">
    <cofactor evidence="1">
        <name>Mg(2+)</name>
        <dbReference type="ChEBI" id="CHEBI:18420"/>
    </cofactor>
</comment>
<keyword evidence="14" id="KW-1185">Reference proteome</keyword>
<feature type="compositionally biased region" description="Low complexity" evidence="11">
    <location>
        <begin position="419"/>
        <end position="436"/>
    </location>
</feature>
<sequence>MWRAWTEYRAKVEFALKLGYSEELVRLVLSKLGAEALINDVLGELVKLGGRAEPETPGPPAPPLPPSSSDSPLGPADDAENLRPIVLDGSNVAMSHGNKEVFSCRGIQLAVDWFRDRGHKDVTVFVPAWRKEQSRPDAPITDQEILRRLEKEKVLVFTPSRRVQGRRVVCYDDRFIVKLAHESDGIIVSNDNYRDLANEKPEWKKFIDERLLMYSFVNDKFMPPDDPLGRHGPSLDNFLRKWPMFPEQRKQPCPYGKKCTYGHKCKFHHPERGPQPQRSVADELRASARSSRGLGEAGLVKSHSAPCPPRPEGKRPAPKRQSEPALRTYSCGDLEDRSEGGAEAEGGRRSSAPPPAPSIASSLCGHAQDAKGHAHVGAAPFSYPELYSRCGSPDLSYYSVINGCSALSLSAEPLDPRGASEASDCSSEGSVSGGSSCDSYGCVVSPEDGHKCRHSRRPPYPAYLRPHPHPNPHPHPHVYHGYPESVARVQSFGLDDSLPCLPSRFQHSGVATRSGFPGDRAPLPQSPPHLAASPPARASLSTQAEGSSDSRLYQQCAPRSYDSWDSYRSLRHSYPEPRLHPHLPAAPPPQPCYQPFAFQGVPENRERAWRQPWGHAPNAGRPLSEPPPLSRYQDVREKVFSNLCNIFPAELVRRVMARNPHVTDAQELAAAILAEKSTGF</sequence>
<keyword evidence="3" id="KW-0540">Nuclease</keyword>
<dbReference type="GO" id="GO:0036464">
    <property type="term" value="C:cytoplasmic ribonucleoprotein granule"/>
    <property type="evidence" value="ECO:0007669"/>
    <property type="project" value="TreeGrafter"/>
</dbReference>
<feature type="domain" description="C3H1-type" evidence="12">
    <location>
        <begin position="247"/>
        <end position="272"/>
    </location>
</feature>
<dbReference type="InterPro" id="IPR021869">
    <property type="entry name" value="RNase_Zc3h12_NYN"/>
</dbReference>
<dbReference type="InterPro" id="IPR000571">
    <property type="entry name" value="Znf_CCCH"/>
</dbReference>
<dbReference type="Ensembl" id="ENSSFOT00015051562.1">
    <property type="protein sequence ID" value="ENSSFOP00015050550.1"/>
    <property type="gene ID" value="ENSSFOG00015031599.1"/>
</dbReference>
<dbReference type="OrthoDB" id="392925at2759"/>
<feature type="region of interest" description="Disordered" evidence="11">
    <location>
        <begin position="413"/>
        <end position="436"/>
    </location>
</feature>
<dbReference type="CDD" id="cd18729">
    <property type="entry name" value="PIN_Zc3h12-like"/>
    <property type="match status" value="1"/>
</dbReference>
<feature type="compositionally biased region" description="Basic and acidic residues" evidence="11">
    <location>
        <begin position="334"/>
        <end position="348"/>
    </location>
</feature>
<reference evidence="13" key="3">
    <citation type="submission" date="2025-09" db="UniProtKB">
        <authorList>
            <consortium name="Ensembl"/>
        </authorList>
    </citation>
    <scope>IDENTIFICATION</scope>
</reference>
<evidence type="ECO:0000259" key="12">
    <source>
        <dbReference type="PROSITE" id="PS50103"/>
    </source>
</evidence>
<evidence type="ECO:0000256" key="3">
    <source>
        <dbReference type="ARBA" id="ARBA00022722"/>
    </source>
</evidence>
<dbReference type="GO" id="GO:0008270">
    <property type="term" value="F:zinc ion binding"/>
    <property type="evidence" value="ECO:0007669"/>
    <property type="project" value="UniProtKB-KW"/>
</dbReference>
<feature type="zinc finger region" description="C3H1-type" evidence="10">
    <location>
        <begin position="247"/>
        <end position="272"/>
    </location>
</feature>
<dbReference type="InterPro" id="IPR051101">
    <property type="entry name" value="ZC3H12/N4BP1_RNase_Reg"/>
</dbReference>
<feature type="region of interest" description="Disordered" evidence="11">
    <location>
        <begin position="268"/>
        <end position="366"/>
    </location>
</feature>
<dbReference type="Gene3D" id="3.40.50.11980">
    <property type="match status" value="1"/>
</dbReference>
<evidence type="ECO:0000256" key="7">
    <source>
        <dbReference type="ARBA" id="ARBA00022801"/>
    </source>
</evidence>
<dbReference type="PANTHER" id="PTHR12876:SF36">
    <property type="entry name" value="RIBONUCLEASE ZC3H12C-RELATED"/>
    <property type="match status" value="1"/>
</dbReference>
<proteinExistence type="inferred from homology"/>
<accession>A0A8C9VGE1</accession>
<dbReference type="Pfam" id="PF11977">
    <property type="entry name" value="RNase_Zc3h12a"/>
    <property type="match status" value="1"/>
</dbReference>
<dbReference type="Pfam" id="PF18561">
    <property type="entry name" value="Regnase_1_C"/>
    <property type="match status" value="1"/>
</dbReference>
<feature type="compositionally biased region" description="Polar residues" evidence="11">
    <location>
        <begin position="542"/>
        <end position="553"/>
    </location>
</feature>
<evidence type="ECO:0000256" key="2">
    <source>
        <dbReference type="ARBA" id="ARBA00010922"/>
    </source>
</evidence>
<protein>
    <recommendedName>
        <fullName evidence="12">C3H1-type domain-containing protein</fullName>
    </recommendedName>
</protein>
<dbReference type="Proteomes" id="UP000694397">
    <property type="component" value="Chromosome 14"/>
</dbReference>
<reference evidence="13 14" key="1">
    <citation type="submission" date="2019-04" db="EMBL/GenBank/DDBJ databases">
        <authorList>
            <consortium name="Wellcome Sanger Institute Data Sharing"/>
        </authorList>
    </citation>
    <scope>NUCLEOTIDE SEQUENCE [LARGE SCALE GENOMIC DNA]</scope>
</reference>
<dbReference type="GO" id="GO:0016787">
    <property type="term" value="F:hydrolase activity"/>
    <property type="evidence" value="ECO:0007669"/>
    <property type="project" value="UniProtKB-KW"/>
</dbReference>
<evidence type="ECO:0000256" key="1">
    <source>
        <dbReference type="ARBA" id="ARBA00001946"/>
    </source>
</evidence>
<feature type="compositionally biased region" description="Pro residues" evidence="11">
    <location>
        <begin position="56"/>
        <end position="66"/>
    </location>
</feature>
<reference evidence="13" key="2">
    <citation type="submission" date="2025-08" db="UniProtKB">
        <authorList>
            <consortium name="Ensembl"/>
        </authorList>
    </citation>
    <scope>IDENTIFICATION</scope>
</reference>
<gene>
    <name evidence="13" type="primary">LOC108926866</name>
</gene>
<evidence type="ECO:0000256" key="10">
    <source>
        <dbReference type="PROSITE-ProRule" id="PRU00723"/>
    </source>
</evidence>
<feature type="compositionally biased region" description="Low complexity" evidence="11">
    <location>
        <begin position="528"/>
        <end position="541"/>
    </location>
</feature>
<keyword evidence="9" id="KW-0460">Magnesium</keyword>
<evidence type="ECO:0000256" key="4">
    <source>
        <dbReference type="ARBA" id="ARBA00022723"/>
    </source>
</evidence>
<dbReference type="InterPro" id="IPR040546">
    <property type="entry name" value="Rege-1_UBA-like"/>
</dbReference>
<dbReference type="AlphaFoldDB" id="A0A8C9VGE1"/>
<dbReference type="GO" id="GO:0004521">
    <property type="term" value="F:RNA endonuclease activity"/>
    <property type="evidence" value="ECO:0007669"/>
    <property type="project" value="TreeGrafter"/>
</dbReference>
<name>A0A8C9VGE1_SCLFO</name>
<evidence type="ECO:0000313" key="14">
    <source>
        <dbReference type="Proteomes" id="UP000694397"/>
    </source>
</evidence>
<evidence type="ECO:0000256" key="9">
    <source>
        <dbReference type="ARBA" id="ARBA00022842"/>
    </source>
</evidence>